<keyword evidence="1" id="KW-0472">Membrane</keyword>
<reference evidence="2 3" key="1">
    <citation type="journal article" date="2016" name="Nat. Commun.">
        <title>Thousands of microbial genomes shed light on interconnected biogeochemical processes in an aquifer system.</title>
        <authorList>
            <person name="Anantharaman K."/>
            <person name="Brown C.T."/>
            <person name="Hug L.A."/>
            <person name="Sharon I."/>
            <person name="Castelle C.J."/>
            <person name="Probst A.J."/>
            <person name="Thomas B.C."/>
            <person name="Singh A."/>
            <person name="Wilkins M.J."/>
            <person name="Karaoz U."/>
            <person name="Brodie E.L."/>
            <person name="Williams K.H."/>
            <person name="Hubbard S.S."/>
            <person name="Banfield J.F."/>
        </authorList>
    </citation>
    <scope>NUCLEOTIDE SEQUENCE [LARGE SCALE GENOMIC DNA]</scope>
</reference>
<dbReference type="AlphaFoldDB" id="A0A1F5S8S0"/>
<accession>A0A1F5S8S0</accession>
<feature type="transmembrane region" description="Helical" evidence="1">
    <location>
        <begin position="23"/>
        <end position="42"/>
    </location>
</feature>
<comment type="caution">
    <text evidence="2">The sequence shown here is derived from an EMBL/GenBank/DDBJ whole genome shotgun (WGS) entry which is preliminary data.</text>
</comment>
<keyword evidence="1" id="KW-0812">Transmembrane</keyword>
<sequence length="192" mass="20696">MRSVWLTTKHRTTETEQQMKTNITVIGATLMVAIIGTGCGTFRGHKQPTRPPVQVAPATPAPAPVIPATGPQYLFLNAGPTSQGGNATPQTVSFDTTKWTGMVGGVPCLLGNKTSDVITLSIRNNNGDTFTVELGAGGTNRVYNIIPGVYTYTYWTDKNPSEQTSRRLEVYKNPCHTLDGVGSYHAVVIFRP</sequence>
<evidence type="ECO:0000313" key="3">
    <source>
        <dbReference type="Proteomes" id="UP000176877"/>
    </source>
</evidence>
<protein>
    <submittedName>
        <fullName evidence="2">Uncharacterized protein</fullName>
    </submittedName>
</protein>
<keyword evidence="1" id="KW-1133">Transmembrane helix</keyword>
<evidence type="ECO:0000256" key="1">
    <source>
        <dbReference type="SAM" id="Phobius"/>
    </source>
</evidence>
<organism evidence="2 3">
    <name type="scientific">Candidatus Falkowbacteria bacterium RIFCSPHIGHO2_02_FULL_42_9</name>
    <dbReference type="NCBI Taxonomy" id="1797986"/>
    <lineage>
        <taxon>Bacteria</taxon>
        <taxon>Candidatus Falkowiibacteriota</taxon>
    </lineage>
</organism>
<proteinExistence type="predicted"/>
<gene>
    <name evidence="2" type="ORF">A3D45_00160</name>
</gene>
<evidence type="ECO:0000313" key="2">
    <source>
        <dbReference type="EMBL" id="OGF23057.1"/>
    </source>
</evidence>
<dbReference type="Proteomes" id="UP000176877">
    <property type="component" value="Unassembled WGS sequence"/>
</dbReference>
<name>A0A1F5S8S0_9BACT</name>
<dbReference type="EMBL" id="MFFT01000029">
    <property type="protein sequence ID" value="OGF23057.1"/>
    <property type="molecule type" value="Genomic_DNA"/>
</dbReference>